<proteinExistence type="predicted"/>
<comment type="caution">
    <text evidence="2">The sequence shown here is derived from an EMBL/GenBank/DDBJ whole genome shotgun (WGS) entry which is preliminary data.</text>
</comment>
<dbReference type="PROSITE" id="PS51354">
    <property type="entry name" value="GLUTAREDOXIN_2"/>
    <property type="match status" value="1"/>
</dbReference>
<dbReference type="Gene3D" id="3.40.30.10">
    <property type="entry name" value="Glutaredoxin"/>
    <property type="match status" value="1"/>
</dbReference>
<dbReference type="Pfam" id="PF00462">
    <property type="entry name" value="Glutaredoxin"/>
    <property type="match status" value="1"/>
</dbReference>
<sequence>MLELYGAKGCPYTKELRETLELSGEDFIEYDVERDREAFSRLVALSGGQTVPVLVESGRILQVGYEGRGCYIRPPDHF</sequence>
<dbReference type="Proteomes" id="UP000244338">
    <property type="component" value="Unassembled WGS sequence"/>
</dbReference>
<dbReference type="CDD" id="cd02976">
    <property type="entry name" value="NrdH"/>
    <property type="match status" value="1"/>
</dbReference>
<dbReference type="AlphaFoldDB" id="A0A2R6XZ72"/>
<evidence type="ECO:0000313" key="3">
    <source>
        <dbReference type="Proteomes" id="UP000244338"/>
    </source>
</evidence>
<reference evidence="3" key="1">
    <citation type="journal article" date="2018" name="Sci. Rep.">
        <title>Lignite coal burning seam in the remote Altai Mountains harbors a hydrogen-driven thermophilic microbial community.</title>
        <authorList>
            <person name="Kadnikov V.V."/>
            <person name="Mardanov A.V."/>
            <person name="Ivasenko D.A."/>
            <person name="Antsiferov D.V."/>
            <person name="Beletsky A.V."/>
            <person name="Karnachuk O.V."/>
            <person name="Ravin N.V."/>
        </authorList>
    </citation>
    <scope>NUCLEOTIDE SEQUENCE [LARGE SCALE GENOMIC DNA]</scope>
</reference>
<gene>
    <name evidence="2" type="ORF">BSOLF_1545</name>
</gene>
<protein>
    <submittedName>
        <fullName evidence="2">Glutaredoxin</fullName>
    </submittedName>
</protein>
<dbReference type="InterPro" id="IPR036249">
    <property type="entry name" value="Thioredoxin-like_sf"/>
</dbReference>
<evidence type="ECO:0000259" key="1">
    <source>
        <dbReference type="Pfam" id="PF00462"/>
    </source>
</evidence>
<name>A0A2R6XZ72_9BACL</name>
<organism evidence="2 3">
    <name type="scientific">Candidatus Carbonibacillus altaicus</name>
    <dbReference type="NCBI Taxonomy" id="2163959"/>
    <lineage>
        <taxon>Bacteria</taxon>
        <taxon>Bacillati</taxon>
        <taxon>Bacillota</taxon>
        <taxon>Bacilli</taxon>
        <taxon>Bacillales</taxon>
        <taxon>Candidatus Carbonibacillus</taxon>
    </lineage>
</organism>
<dbReference type="SUPFAM" id="SSF52833">
    <property type="entry name" value="Thioredoxin-like"/>
    <property type="match status" value="1"/>
</dbReference>
<dbReference type="InterPro" id="IPR002109">
    <property type="entry name" value="Glutaredoxin"/>
</dbReference>
<accession>A0A2R6XZ72</accession>
<feature type="domain" description="Glutaredoxin" evidence="1">
    <location>
        <begin position="3"/>
        <end position="56"/>
    </location>
</feature>
<dbReference type="EMBL" id="PEBX01000080">
    <property type="protein sequence ID" value="PTQ55724.1"/>
    <property type="molecule type" value="Genomic_DNA"/>
</dbReference>
<evidence type="ECO:0000313" key="2">
    <source>
        <dbReference type="EMBL" id="PTQ55724.1"/>
    </source>
</evidence>